<protein>
    <submittedName>
        <fullName evidence="2">Uncharacterized protein</fullName>
    </submittedName>
</protein>
<feature type="compositionally biased region" description="Polar residues" evidence="1">
    <location>
        <begin position="1"/>
        <end position="12"/>
    </location>
</feature>
<proteinExistence type="predicted"/>
<reference evidence="2" key="2">
    <citation type="submission" date="2019-08" db="EMBL/GenBank/DDBJ databases">
        <title>Investigation of anaerobic lignin degradation for improved lignocellulosic biofuels.</title>
        <authorList>
            <person name="Deangelis K.PhD."/>
        </authorList>
    </citation>
    <scope>NUCLEOTIDE SEQUENCE [LARGE SCALE GENOMIC DNA]</scope>
    <source>
        <strain evidence="2">128R</strain>
    </source>
</reference>
<comment type="caution">
    <text evidence="2">The sequence shown here is derived from an EMBL/GenBank/DDBJ whole genome shotgun (WGS) entry which is preliminary data.</text>
</comment>
<organism evidence="2">
    <name type="scientific">Serratia fonticola</name>
    <dbReference type="NCBI Taxonomy" id="47917"/>
    <lineage>
        <taxon>Bacteria</taxon>
        <taxon>Pseudomonadati</taxon>
        <taxon>Pseudomonadota</taxon>
        <taxon>Gammaproteobacteria</taxon>
        <taxon>Enterobacterales</taxon>
        <taxon>Yersiniaceae</taxon>
        <taxon>Serratia</taxon>
    </lineage>
</organism>
<dbReference type="AlphaFoldDB" id="A0A542D7F3"/>
<evidence type="ECO:0000256" key="1">
    <source>
        <dbReference type="SAM" id="MobiDB-lite"/>
    </source>
</evidence>
<accession>A0A542D7F3</accession>
<name>A0A542D7F3_SERFO</name>
<sequence>MNFESQLGSQQRSDLKDNGYNNMGIGWCSLVL</sequence>
<feature type="region of interest" description="Disordered" evidence="1">
    <location>
        <begin position="1"/>
        <end position="20"/>
    </location>
</feature>
<dbReference type="EMBL" id="VISQ01000001">
    <property type="protein sequence ID" value="TVZ68510.1"/>
    <property type="molecule type" value="Genomic_DNA"/>
</dbReference>
<gene>
    <name evidence="2" type="ORF">FHU10_0952</name>
</gene>
<reference evidence="2" key="1">
    <citation type="submission" date="2019-06" db="EMBL/GenBank/DDBJ databases">
        <authorList>
            <person name="Deangelis K."/>
            <person name="Huntemann M."/>
            <person name="Clum A."/>
            <person name="Pillay M."/>
            <person name="Palaniappan K."/>
            <person name="Varghese N."/>
            <person name="Mikhailova N."/>
            <person name="Stamatis D."/>
            <person name="Reddy T."/>
            <person name="Daum C."/>
            <person name="Shapiro N."/>
            <person name="Ivanova N."/>
            <person name="Kyrpides N."/>
            <person name="Woyke T."/>
        </authorList>
    </citation>
    <scope>NUCLEOTIDE SEQUENCE [LARGE SCALE GENOMIC DNA]</scope>
    <source>
        <strain evidence="2">128R</strain>
    </source>
</reference>
<evidence type="ECO:0000313" key="2">
    <source>
        <dbReference type="EMBL" id="TVZ68510.1"/>
    </source>
</evidence>